<dbReference type="GO" id="GO:0003677">
    <property type="term" value="F:DNA binding"/>
    <property type="evidence" value="ECO:0007669"/>
    <property type="project" value="UniProtKB-KW"/>
</dbReference>
<dbReference type="Pfam" id="PF02082">
    <property type="entry name" value="Rrf2"/>
    <property type="match status" value="1"/>
</dbReference>
<keyword evidence="1" id="KW-0238">DNA-binding</keyword>
<dbReference type="PANTHER" id="PTHR33221:SF5">
    <property type="entry name" value="HTH-TYPE TRANSCRIPTIONAL REGULATOR ISCR"/>
    <property type="match status" value="1"/>
</dbReference>
<protein>
    <submittedName>
        <fullName evidence="2">Rrf2 family transcriptional regulator</fullName>
    </submittedName>
</protein>
<sequence length="149" mass="16740">MLSKKTKYALKALRFLASKYGEGPVLISEIAETEHISQKFLESILLELRKGRVLSSKKGKGGGYYLIKNPHEVTLCDIHRMIEGPIAPLPCVSLNYYEPCDDCDDEVTCTLKKVMCDVRDAQLDILKQKSLIDLIPEGVEKPKSDLIDE</sequence>
<gene>
    <name evidence="2" type="ORF">HHU12_26600</name>
</gene>
<dbReference type="Gene3D" id="1.10.10.10">
    <property type="entry name" value="Winged helix-like DNA-binding domain superfamily/Winged helix DNA-binding domain"/>
    <property type="match status" value="1"/>
</dbReference>
<name>A0A7X9RZG8_9BACT</name>
<dbReference type="GO" id="GO:0005829">
    <property type="term" value="C:cytosol"/>
    <property type="evidence" value="ECO:0007669"/>
    <property type="project" value="TreeGrafter"/>
</dbReference>
<dbReference type="InterPro" id="IPR036388">
    <property type="entry name" value="WH-like_DNA-bd_sf"/>
</dbReference>
<dbReference type="PANTHER" id="PTHR33221">
    <property type="entry name" value="WINGED HELIX-TURN-HELIX TRANSCRIPTIONAL REGULATOR, RRF2 FAMILY"/>
    <property type="match status" value="1"/>
</dbReference>
<dbReference type="EMBL" id="JABANE010000104">
    <property type="protein sequence ID" value="NME71566.1"/>
    <property type="molecule type" value="Genomic_DNA"/>
</dbReference>
<dbReference type="InterPro" id="IPR030489">
    <property type="entry name" value="TR_Rrf2-type_CS"/>
</dbReference>
<evidence type="ECO:0000313" key="3">
    <source>
        <dbReference type="Proteomes" id="UP000576082"/>
    </source>
</evidence>
<dbReference type="PROSITE" id="PS01332">
    <property type="entry name" value="HTH_RRF2_1"/>
    <property type="match status" value="1"/>
</dbReference>
<dbReference type="GO" id="GO:0003700">
    <property type="term" value="F:DNA-binding transcription factor activity"/>
    <property type="evidence" value="ECO:0007669"/>
    <property type="project" value="TreeGrafter"/>
</dbReference>
<proteinExistence type="predicted"/>
<dbReference type="RefSeq" id="WP_169659778.1">
    <property type="nucleotide sequence ID" value="NZ_JABANE010000104.1"/>
</dbReference>
<reference evidence="2 3" key="1">
    <citation type="submission" date="2020-04" db="EMBL/GenBank/DDBJ databases">
        <title>Flammeovirga sp. SR4, a novel species isolated from seawater.</title>
        <authorList>
            <person name="Wang X."/>
        </authorList>
    </citation>
    <scope>NUCLEOTIDE SEQUENCE [LARGE SCALE GENOMIC DNA]</scope>
    <source>
        <strain evidence="2 3">ATCC 23126</strain>
    </source>
</reference>
<dbReference type="InterPro" id="IPR000944">
    <property type="entry name" value="Tscrpt_reg_Rrf2"/>
</dbReference>
<comment type="caution">
    <text evidence="2">The sequence shown here is derived from an EMBL/GenBank/DDBJ whole genome shotgun (WGS) entry which is preliminary data.</text>
</comment>
<dbReference type="SUPFAM" id="SSF46785">
    <property type="entry name" value="Winged helix' DNA-binding domain"/>
    <property type="match status" value="1"/>
</dbReference>
<evidence type="ECO:0000256" key="1">
    <source>
        <dbReference type="ARBA" id="ARBA00023125"/>
    </source>
</evidence>
<organism evidence="2 3">
    <name type="scientific">Flammeovirga aprica JL-4</name>
    <dbReference type="NCBI Taxonomy" id="694437"/>
    <lineage>
        <taxon>Bacteria</taxon>
        <taxon>Pseudomonadati</taxon>
        <taxon>Bacteroidota</taxon>
        <taxon>Cytophagia</taxon>
        <taxon>Cytophagales</taxon>
        <taxon>Flammeovirgaceae</taxon>
        <taxon>Flammeovirga</taxon>
    </lineage>
</organism>
<dbReference type="AlphaFoldDB" id="A0A7X9RZG8"/>
<dbReference type="NCBIfam" id="TIGR00738">
    <property type="entry name" value="rrf2_super"/>
    <property type="match status" value="1"/>
</dbReference>
<accession>A0A7X9RZG8</accession>
<evidence type="ECO:0000313" key="2">
    <source>
        <dbReference type="EMBL" id="NME71566.1"/>
    </source>
</evidence>
<dbReference type="PROSITE" id="PS51197">
    <property type="entry name" value="HTH_RRF2_2"/>
    <property type="match status" value="1"/>
</dbReference>
<keyword evidence="3" id="KW-1185">Reference proteome</keyword>
<dbReference type="InterPro" id="IPR036390">
    <property type="entry name" value="WH_DNA-bd_sf"/>
</dbReference>
<dbReference type="Proteomes" id="UP000576082">
    <property type="component" value="Unassembled WGS sequence"/>
</dbReference>